<evidence type="ECO:0000313" key="1">
    <source>
        <dbReference type="EMBL" id="PIS43089.1"/>
    </source>
</evidence>
<protein>
    <submittedName>
        <fullName evidence="1">Uncharacterized protein</fullName>
    </submittedName>
</protein>
<organism evidence="1 2">
    <name type="scientific">Candidatus Kerfeldbacteria bacterium CG08_land_8_20_14_0_20_40_16</name>
    <dbReference type="NCBI Taxonomy" id="2014244"/>
    <lineage>
        <taxon>Bacteria</taxon>
        <taxon>Candidatus Kerfeldiibacteriota</taxon>
    </lineage>
</organism>
<evidence type="ECO:0000313" key="2">
    <source>
        <dbReference type="Proteomes" id="UP000231542"/>
    </source>
</evidence>
<dbReference type="Proteomes" id="UP000231542">
    <property type="component" value="Unassembled WGS sequence"/>
</dbReference>
<dbReference type="AlphaFoldDB" id="A0A2H0YXR2"/>
<comment type="caution">
    <text evidence="1">The sequence shown here is derived from an EMBL/GenBank/DDBJ whole genome shotgun (WGS) entry which is preliminary data.</text>
</comment>
<gene>
    <name evidence="1" type="ORF">COT24_00115</name>
</gene>
<sequence>MSISIGIGSDFGMNNGGSGLPIVTMNFPTSFAQELVENLFRPYAQPDHFLFGISDQRGKTVEVALYFLADLIQPVSFPLVATIYGAMPAGPALYLIGADADIREEGIESFLAHQTSLGKYYIVCGDETGAAGLITPIVSDWRVELEKIYSLSEIRRIIWEKVHQSK</sequence>
<reference evidence="1 2" key="1">
    <citation type="submission" date="2017-09" db="EMBL/GenBank/DDBJ databases">
        <title>Depth-based differentiation of microbial function through sediment-hosted aquifers and enrichment of novel symbionts in the deep terrestrial subsurface.</title>
        <authorList>
            <person name="Probst A.J."/>
            <person name="Ladd B."/>
            <person name="Jarett J.K."/>
            <person name="Geller-Mcgrath D.E."/>
            <person name="Sieber C.M."/>
            <person name="Emerson J.B."/>
            <person name="Anantharaman K."/>
            <person name="Thomas B.C."/>
            <person name="Malmstrom R."/>
            <person name="Stieglmeier M."/>
            <person name="Klingl A."/>
            <person name="Woyke T."/>
            <person name="Ryan C.M."/>
            <person name="Banfield J.F."/>
        </authorList>
    </citation>
    <scope>NUCLEOTIDE SEQUENCE [LARGE SCALE GENOMIC DNA]</scope>
    <source>
        <strain evidence="1">CG08_land_8_20_14_0_20_40_16</strain>
    </source>
</reference>
<accession>A0A2H0YXR2</accession>
<dbReference type="EMBL" id="PEXU01000002">
    <property type="protein sequence ID" value="PIS43089.1"/>
    <property type="molecule type" value="Genomic_DNA"/>
</dbReference>
<name>A0A2H0YXR2_9BACT</name>
<proteinExistence type="predicted"/>